<dbReference type="FunFam" id="3.30.420.10:FF:000032">
    <property type="entry name" value="Retrovirus-related Pol polyprotein from transposon 297-like Protein"/>
    <property type="match status" value="1"/>
</dbReference>
<accession>A0A803U0E4</accession>
<dbReference type="Gene3D" id="3.30.420.10">
    <property type="entry name" value="Ribonuclease H-like superfamily/Ribonuclease H"/>
    <property type="match status" value="1"/>
</dbReference>
<dbReference type="Ensembl" id="ENSACAT00000045053.1">
    <property type="protein sequence ID" value="ENSACAP00000040934.1"/>
    <property type="gene ID" value="ENSACAG00000036620.1"/>
</dbReference>
<dbReference type="InParanoid" id="A0A803U0E4"/>
<dbReference type="Pfam" id="PF00665">
    <property type="entry name" value="rve"/>
    <property type="match status" value="1"/>
</dbReference>
<proteinExistence type="predicted"/>
<protein>
    <recommendedName>
        <fullName evidence="1">Gypsy retrotransposon integrase-like protein 1</fullName>
    </recommendedName>
</protein>
<reference evidence="3" key="3">
    <citation type="submission" date="2025-09" db="UniProtKB">
        <authorList>
            <consortium name="Ensembl"/>
        </authorList>
    </citation>
    <scope>IDENTIFICATION</scope>
</reference>
<dbReference type="AlphaFoldDB" id="A0A803U0E4"/>
<organism evidence="3 4">
    <name type="scientific">Anolis carolinensis</name>
    <name type="common">Green anole</name>
    <name type="synonym">American chameleon</name>
    <dbReference type="NCBI Taxonomy" id="28377"/>
    <lineage>
        <taxon>Eukaryota</taxon>
        <taxon>Metazoa</taxon>
        <taxon>Chordata</taxon>
        <taxon>Craniata</taxon>
        <taxon>Vertebrata</taxon>
        <taxon>Euteleostomi</taxon>
        <taxon>Lepidosauria</taxon>
        <taxon>Squamata</taxon>
        <taxon>Bifurcata</taxon>
        <taxon>Unidentata</taxon>
        <taxon>Episquamata</taxon>
        <taxon>Toxicofera</taxon>
        <taxon>Iguania</taxon>
        <taxon>Dactyloidae</taxon>
        <taxon>Anolis</taxon>
    </lineage>
</organism>
<dbReference type="PANTHER" id="PTHR37984">
    <property type="entry name" value="PROTEIN CBG26694"/>
    <property type="match status" value="1"/>
</dbReference>
<evidence type="ECO:0000313" key="3">
    <source>
        <dbReference type="Ensembl" id="ENSACAP00000040934.1"/>
    </source>
</evidence>
<dbReference type="InterPro" id="IPR012337">
    <property type="entry name" value="RNaseH-like_sf"/>
</dbReference>
<dbReference type="GO" id="GO:0015074">
    <property type="term" value="P:DNA integration"/>
    <property type="evidence" value="ECO:0007669"/>
    <property type="project" value="InterPro"/>
</dbReference>
<dbReference type="FunFam" id="1.10.340.70:FF:000001">
    <property type="entry name" value="Retrovirus-related Pol polyprotein from transposon gypsy-like Protein"/>
    <property type="match status" value="1"/>
</dbReference>
<reference evidence="3" key="2">
    <citation type="submission" date="2025-08" db="UniProtKB">
        <authorList>
            <consortium name="Ensembl"/>
        </authorList>
    </citation>
    <scope>IDENTIFICATION</scope>
</reference>
<reference evidence="3" key="1">
    <citation type="submission" date="2009-12" db="EMBL/GenBank/DDBJ databases">
        <title>The Genome Sequence of Anolis carolinensis (Green Anole Lizard).</title>
        <authorList>
            <consortium name="The Genome Sequencing Platform"/>
            <person name="Di Palma F."/>
            <person name="Alfoldi J."/>
            <person name="Heiman D."/>
            <person name="Young S."/>
            <person name="Grabherr M."/>
            <person name="Johnson J."/>
            <person name="Lander E.S."/>
            <person name="Lindblad-Toh K."/>
        </authorList>
    </citation>
    <scope>NUCLEOTIDE SEQUENCE [LARGE SCALE GENOMIC DNA]</scope>
    <source>
        <strain evidence="3">JBL SC #1</strain>
    </source>
</reference>
<evidence type="ECO:0000259" key="2">
    <source>
        <dbReference type="PROSITE" id="PS50994"/>
    </source>
</evidence>
<dbReference type="PANTHER" id="PTHR37984:SF15">
    <property type="entry name" value="INTEGRASE CATALYTIC DOMAIN-CONTAINING PROTEIN"/>
    <property type="match status" value="1"/>
</dbReference>
<name>A0A803U0E4_ANOCA</name>
<feature type="domain" description="Integrase catalytic" evidence="2">
    <location>
        <begin position="144"/>
        <end position="303"/>
    </location>
</feature>
<dbReference type="InterPro" id="IPR036397">
    <property type="entry name" value="RNaseH_sf"/>
</dbReference>
<evidence type="ECO:0000313" key="4">
    <source>
        <dbReference type="Proteomes" id="UP000001646"/>
    </source>
</evidence>
<dbReference type="PROSITE" id="PS50994">
    <property type="entry name" value="INTEGRASE"/>
    <property type="match status" value="1"/>
</dbReference>
<sequence length="360" mass="41478">MMKLTDTQAEIFLKEQKGGNSLKQLWEQVKREDNEPTHEKPGVFKTIKDRLNRIVRRRRNNDLYEVNKQLVVLEKYRARILKMAHDIPFGVHLGIKKTKARIQEKLYWPNMGKEIKAYCQSCQVCQLTGKANDKTKGFIQSVPIVTIPFDKMGIDIKGPISKVTKDGNKYILTAKDYATRYPEAVSLKDLQAKTVADGLLNIFARVGFPKEIISDLGTSFMSQLVKELFKGCGIKHRNTTKYHPQSNGLVENFNKTLKQLIKMYAHKNPNDWDKQLQHLFFAYREVPQESTGYSPFELLFGRKVKGPMDILSATWTGEEEIREGDVIDYVENLRSHIDLVQDAALKNLEAAQWKQKESWG</sequence>
<dbReference type="GO" id="GO:0003676">
    <property type="term" value="F:nucleic acid binding"/>
    <property type="evidence" value="ECO:0007669"/>
    <property type="project" value="InterPro"/>
</dbReference>
<dbReference type="InterPro" id="IPR001584">
    <property type="entry name" value="Integrase_cat-core"/>
</dbReference>
<dbReference type="SUPFAM" id="SSF53098">
    <property type="entry name" value="Ribonuclease H-like"/>
    <property type="match status" value="1"/>
</dbReference>
<keyword evidence="4" id="KW-1185">Reference proteome</keyword>
<dbReference type="Proteomes" id="UP000001646">
    <property type="component" value="Unplaced"/>
</dbReference>
<dbReference type="Pfam" id="PF17921">
    <property type="entry name" value="Integrase_H2C2"/>
    <property type="match status" value="1"/>
</dbReference>
<dbReference type="InterPro" id="IPR041588">
    <property type="entry name" value="Integrase_H2C2"/>
</dbReference>
<dbReference type="GeneTree" id="ENSGT01050000244855"/>
<dbReference type="InterPro" id="IPR050951">
    <property type="entry name" value="Retrovirus_Pol_polyprotein"/>
</dbReference>
<evidence type="ECO:0000256" key="1">
    <source>
        <dbReference type="ARBA" id="ARBA00039658"/>
    </source>
</evidence>
<dbReference type="Gene3D" id="1.10.340.70">
    <property type="match status" value="1"/>
</dbReference>